<protein>
    <submittedName>
        <fullName evidence="1">Uncharacterized protein</fullName>
    </submittedName>
</protein>
<dbReference type="EMBL" id="SRPE01000014">
    <property type="protein sequence ID" value="TGN22542.1"/>
    <property type="molecule type" value="Genomic_DNA"/>
</dbReference>
<dbReference type="Proteomes" id="UP000297998">
    <property type="component" value="Unassembled WGS sequence"/>
</dbReference>
<proteinExistence type="predicted"/>
<evidence type="ECO:0000313" key="2">
    <source>
        <dbReference type="Proteomes" id="UP000297998"/>
    </source>
</evidence>
<comment type="caution">
    <text evidence="1">The sequence shown here is derived from an EMBL/GenBank/DDBJ whole genome shotgun (WGS) entry which is preliminary data.</text>
</comment>
<dbReference type="RefSeq" id="WP_135836788.1">
    <property type="nucleotide sequence ID" value="NZ_SRPE01000014.1"/>
</dbReference>
<accession>A0A4Z1BDM8</accession>
<dbReference type="AlphaFoldDB" id="A0A4Z1BDM8"/>
<gene>
    <name evidence="1" type="ORF">E4J94_15975</name>
</gene>
<sequence>MIIQSKVRIAEERLSKVLVRTLMVLAVTISIKASVSISFDTVVYDKHKPNETMVESYLFSRDESQSSAEMLKNAKVLKNLHRKQKTVNLSSMDRTTKAQKSECAVTTYNANHYAHRLKLKFSLKCALDIRLIIQSKVRIAEERLSKVLVRTLMVLAVTISIKASVSIM</sequence>
<keyword evidence="2" id="KW-1185">Reference proteome</keyword>
<dbReference type="OrthoDB" id="9947446at2"/>
<name>A0A4Z1BDM8_9FLAO</name>
<organism evidence="1 2">
    <name type="scientific">Empedobacter tilapiae</name>
    <dbReference type="NCBI Taxonomy" id="2491114"/>
    <lineage>
        <taxon>Bacteria</taxon>
        <taxon>Pseudomonadati</taxon>
        <taxon>Bacteroidota</taxon>
        <taxon>Flavobacteriia</taxon>
        <taxon>Flavobacteriales</taxon>
        <taxon>Weeksellaceae</taxon>
        <taxon>Empedobacter</taxon>
    </lineage>
</organism>
<evidence type="ECO:0000313" key="1">
    <source>
        <dbReference type="EMBL" id="TGN22542.1"/>
    </source>
</evidence>
<reference evidence="1 2" key="1">
    <citation type="submission" date="2019-03" db="EMBL/GenBank/DDBJ databases">
        <title>Empedobacter tilapiae sp. nov., isolated from an intestine of Nile tilapia Oreochromis niloticus.</title>
        <authorList>
            <person name="Kim Y.-O."/>
            <person name="Yoon J.-H."/>
        </authorList>
    </citation>
    <scope>NUCLEOTIDE SEQUENCE [LARGE SCALE GENOMIC DNA]</scope>
    <source>
        <strain evidence="1 2">MRS2</strain>
    </source>
</reference>